<keyword evidence="2" id="KW-1185">Reference proteome</keyword>
<protein>
    <submittedName>
        <fullName evidence="1">Uncharacterized protein</fullName>
    </submittedName>
</protein>
<sequence>MPKETEEYLDKRIKSFVWEGRSKAPIDHEILFLPIEQGGKNLLSIKDRNSAIAIKSLKTFLTTGEDRAKWCNLAAKGLRKEVPDKPKVEESARINPFIQTWAPLQKKLPRPLKRMVKTAKKFKFRLKFDALALTKEVKEELPLWFHNGAKKDLGRHNNSVCAKCLRNKHGVRSVGDILMIIERNYYRHSRRRNCACESCKLDRIKGCEYPYKCQEEAVKILDCINEKWDPRLEVNQPDAELTDEELTRNSTAIDEKEEVIFDPKVTTNRVVDGYRVFCNETS</sequence>
<dbReference type="AlphaFoldDB" id="A0AAD7HCR1"/>
<gene>
    <name evidence="1" type="ORF">B0H16DRAFT_1338190</name>
</gene>
<dbReference type="EMBL" id="JARKIB010000279">
    <property type="protein sequence ID" value="KAJ7717280.1"/>
    <property type="molecule type" value="Genomic_DNA"/>
</dbReference>
<accession>A0AAD7HCR1</accession>
<dbReference type="Proteomes" id="UP001215598">
    <property type="component" value="Unassembled WGS sequence"/>
</dbReference>
<organism evidence="1 2">
    <name type="scientific">Mycena metata</name>
    <dbReference type="NCBI Taxonomy" id="1033252"/>
    <lineage>
        <taxon>Eukaryota</taxon>
        <taxon>Fungi</taxon>
        <taxon>Dikarya</taxon>
        <taxon>Basidiomycota</taxon>
        <taxon>Agaricomycotina</taxon>
        <taxon>Agaricomycetes</taxon>
        <taxon>Agaricomycetidae</taxon>
        <taxon>Agaricales</taxon>
        <taxon>Marasmiineae</taxon>
        <taxon>Mycenaceae</taxon>
        <taxon>Mycena</taxon>
    </lineage>
</organism>
<reference evidence="1" key="1">
    <citation type="submission" date="2023-03" db="EMBL/GenBank/DDBJ databases">
        <title>Massive genome expansion in bonnet fungi (Mycena s.s.) driven by repeated elements and novel gene families across ecological guilds.</title>
        <authorList>
            <consortium name="Lawrence Berkeley National Laboratory"/>
            <person name="Harder C.B."/>
            <person name="Miyauchi S."/>
            <person name="Viragh M."/>
            <person name="Kuo A."/>
            <person name="Thoen E."/>
            <person name="Andreopoulos B."/>
            <person name="Lu D."/>
            <person name="Skrede I."/>
            <person name="Drula E."/>
            <person name="Henrissat B."/>
            <person name="Morin E."/>
            <person name="Kohler A."/>
            <person name="Barry K."/>
            <person name="LaButti K."/>
            <person name="Morin E."/>
            <person name="Salamov A."/>
            <person name="Lipzen A."/>
            <person name="Mereny Z."/>
            <person name="Hegedus B."/>
            <person name="Baldrian P."/>
            <person name="Stursova M."/>
            <person name="Weitz H."/>
            <person name="Taylor A."/>
            <person name="Grigoriev I.V."/>
            <person name="Nagy L.G."/>
            <person name="Martin F."/>
            <person name="Kauserud H."/>
        </authorList>
    </citation>
    <scope>NUCLEOTIDE SEQUENCE</scope>
    <source>
        <strain evidence="1">CBHHK182m</strain>
    </source>
</reference>
<comment type="caution">
    <text evidence="1">The sequence shown here is derived from an EMBL/GenBank/DDBJ whole genome shotgun (WGS) entry which is preliminary data.</text>
</comment>
<proteinExistence type="predicted"/>
<evidence type="ECO:0000313" key="1">
    <source>
        <dbReference type="EMBL" id="KAJ7717280.1"/>
    </source>
</evidence>
<name>A0AAD7HCR1_9AGAR</name>
<feature type="non-terminal residue" evidence="1">
    <location>
        <position position="282"/>
    </location>
</feature>
<evidence type="ECO:0000313" key="2">
    <source>
        <dbReference type="Proteomes" id="UP001215598"/>
    </source>
</evidence>